<proteinExistence type="predicted"/>
<dbReference type="AlphaFoldDB" id="A0A0G0LDA0"/>
<reference evidence="2 3" key="1">
    <citation type="journal article" date="2015" name="Nature">
        <title>rRNA introns, odd ribosomes, and small enigmatic genomes across a large radiation of phyla.</title>
        <authorList>
            <person name="Brown C.T."/>
            <person name="Hug L.A."/>
            <person name="Thomas B.C."/>
            <person name="Sharon I."/>
            <person name="Castelle C.J."/>
            <person name="Singh A."/>
            <person name="Wilkins M.J."/>
            <person name="Williams K.H."/>
            <person name="Banfield J.F."/>
        </authorList>
    </citation>
    <scope>NUCLEOTIDE SEQUENCE [LARGE SCALE GENOMIC DNA]</scope>
</reference>
<comment type="caution">
    <text evidence="2">The sequence shown here is derived from an EMBL/GenBank/DDBJ whole genome shotgun (WGS) entry which is preliminary data.</text>
</comment>
<name>A0A0G0LDA0_9BACT</name>
<evidence type="ECO:0000313" key="3">
    <source>
        <dbReference type="Proteomes" id="UP000033934"/>
    </source>
</evidence>
<dbReference type="Proteomes" id="UP000033934">
    <property type="component" value="Unassembled WGS sequence"/>
</dbReference>
<protein>
    <submittedName>
        <fullName evidence="2">Uncharacterized protein</fullName>
    </submittedName>
</protein>
<feature type="region of interest" description="Disordered" evidence="1">
    <location>
        <begin position="1"/>
        <end position="20"/>
    </location>
</feature>
<evidence type="ECO:0000256" key="1">
    <source>
        <dbReference type="SAM" id="MobiDB-lite"/>
    </source>
</evidence>
<evidence type="ECO:0000313" key="2">
    <source>
        <dbReference type="EMBL" id="KKQ89878.1"/>
    </source>
</evidence>
<sequence>MKEKNPLNVSPGQCDPKVGQLPDFTDKQICRKFWERYSEAVTPEFESMEAAKAEAASQHDDNIVTKSPGWTPEEIRESFREAEVRFAGPIIEEMERWRKKSMATCHHKVVGGDGVLEDQLRDALKSDLR</sequence>
<organism evidence="2 3">
    <name type="scientific">Berkelbacteria bacterium GW2011_GWA2_38_9</name>
    <dbReference type="NCBI Taxonomy" id="1618334"/>
    <lineage>
        <taxon>Bacteria</taxon>
        <taxon>Candidatus Berkelbacteria</taxon>
    </lineage>
</organism>
<dbReference type="EMBL" id="LBVO01000017">
    <property type="protein sequence ID" value="KKQ89878.1"/>
    <property type="molecule type" value="Genomic_DNA"/>
</dbReference>
<accession>A0A0G0LDA0</accession>
<gene>
    <name evidence="2" type="ORF">UT11_C0017G0006</name>
</gene>